<evidence type="ECO:0000313" key="4">
    <source>
        <dbReference type="Proteomes" id="UP000785679"/>
    </source>
</evidence>
<organism evidence="3 4">
    <name type="scientific">Halteria grandinella</name>
    <dbReference type="NCBI Taxonomy" id="5974"/>
    <lineage>
        <taxon>Eukaryota</taxon>
        <taxon>Sar</taxon>
        <taxon>Alveolata</taxon>
        <taxon>Ciliophora</taxon>
        <taxon>Intramacronucleata</taxon>
        <taxon>Spirotrichea</taxon>
        <taxon>Stichotrichia</taxon>
        <taxon>Sporadotrichida</taxon>
        <taxon>Halteriidae</taxon>
        <taxon>Halteria</taxon>
    </lineage>
</organism>
<feature type="region of interest" description="Disordered" evidence="2">
    <location>
        <begin position="728"/>
        <end position="751"/>
    </location>
</feature>
<evidence type="ECO:0000256" key="2">
    <source>
        <dbReference type="SAM" id="MobiDB-lite"/>
    </source>
</evidence>
<gene>
    <name evidence="3" type="ORF">FGO68_gene16829</name>
</gene>
<reference evidence="3" key="1">
    <citation type="submission" date="2019-06" db="EMBL/GenBank/DDBJ databases">
        <authorList>
            <person name="Zheng W."/>
        </authorList>
    </citation>
    <scope>NUCLEOTIDE SEQUENCE</scope>
    <source>
        <strain evidence="3">QDHG01</strain>
    </source>
</reference>
<evidence type="ECO:0000313" key="3">
    <source>
        <dbReference type="EMBL" id="TNV86489.1"/>
    </source>
</evidence>
<name>A0A8J8P5T6_HALGN</name>
<dbReference type="OrthoDB" id="326062at2759"/>
<keyword evidence="1" id="KW-0175">Coiled coil</keyword>
<dbReference type="EMBL" id="RRYP01001042">
    <property type="protein sequence ID" value="TNV86489.1"/>
    <property type="molecule type" value="Genomic_DNA"/>
</dbReference>
<evidence type="ECO:0000256" key="1">
    <source>
        <dbReference type="SAM" id="Coils"/>
    </source>
</evidence>
<accession>A0A8J8P5T6</accession>
<keyword evidence="4" id="KW-1185">Reference proteome</keyword>
<protein>
    <submittedName>
        <fullName evidence="3">Uncharacterized protein</fullName>
    </submittedName>
</protein>
<sequence length="1332" mass="153012">MFHPSCNALTQQQQPQYLQIVIPVQNQTIVAPQQQSALQDVRQLGFGDKQLLIDKGNDPINQNQGPSDQSSWMMVIPSNQFDSSFQGRENSAVLLPSGPPSKSFYANSAQTPIIFQNQQLANAQFIQESDQHIQRELSQQEIQCLMMVASGNDCKNQISQFNQVIAAEPKQSSFQNQMNFSTSNENQAFQIDFNQSRKFETLRNLSQKAHRETNAFQAPVNMFDSLNQSSTLHIGSIQHRNAGLPGFNQVMCETAKSSNLIQNLQNSQNPQFLTQLNYKTELEQKDFLKIGSGRLLVSASLQIEPICRPQSNIQAQISSHPDKAIPKKINQKHSWMADKKDRQFQYNHLNVNQTQVFGDFQLKQGPQIQMITIPERKLQTALHLNNLEDMDEKYIHDSHTQQLNQNSTNKIQQNQVLDRMHTSDANNQLRKDGFYQIQSKDYSYSPSIRNLNANVCDNSSSTQQQQYCAQNSRSNANEFETPNNRNQFNSQIFPQSKTVQKVGFRPYTRNQLHSSQARMPSISEKIIENEGSCKASEISLISKQIEGSQDSFKCSPKSQNETYTKLCMNEKLSNGQQMECEHSLNQLQQMQGSHQEINQISKDLSNQEQSSLELQGMKNPTFQIDQSVGEPHFFNKEESKQIIYSQGGIRDKQFLKTVEIFKHNQEVDDMLQARSLPCGTTAKNENTMHPGNIVRSHSEEGQPDENNLIVKLRINKKQEDYNNLEGNRDQYSDSELECPSDHAGTSSTNCNPDQQIIQVEIQQEKLQIGQFLAEKQQLSRNINSAQQRIIISKNREKMQGRNKICGVAYRTSRKMIIQGLLRCYKTKLHIRREMAGPAPQLMRLVEHNSLNSMNKISVNLNDAQRETTKSEALKNFNLKFESPHVMLQQAMKTNHVESSSESGLHLGSKNFGEIMMIFKQRENTSNKDSHLQNDLVNFGPSNAIGGDCSQLGKFMIRESHNQNRIVTNGNLINLKDQQRFCLSGQIERIQNAPIPKTQNYLLNPNQQCRLGKIFDEGHKSLPNFTVDQNQIVLPKYKSNLNSENDQQPASNPFKLSRLSNLTLRYEVIYKNLLRDLRKFYIQEVTKLTPYSQKKRRGEPGFYQQCLREYLALRHVDESGPLSAEKMCVTFNELEFCLGALISPKEMLRTEAPEYVNLACDQMRSGFQVRHDQQAKKVIRVYQYLYRFSIERLKDLIYDAPFVKLFQYYYYNYAKKRFASTPTLRKYLDAYIEASDKIANFDYFSKLETNGRVGFPTEKEAPKFQKLDQSCHPEASQNNQYSLFLDHKTDLRSIQTFAEKNMDKGNLAYYAIRDKNDSAVEMSECLDDSDYTE</sequence>
<proteinExistence type="predicted"/>
<dbReference type="Proteomes" id="UP000785679">
    <property type="component" value="Unassembled WGS sequence"/>
</dbReference>
<feature type="coiled-coil region" evidence="1">
    <location>
        <begin position="761"/>
        <end position="795"/>
    </location>
</feature>
<comment type="caution">
    <text evidence="3">The sequence shown here is derived from an EMBL/GenBank/DDBJ whole genome shotgun (WGS) entry which is preliminary data.</text>
</comment>